<protein>
    <submittedName>
        <fullName evidence="2">Uncharacterized protein</fullName>
    </submittedName>
</protein>
<dbReference type="Proteomes" id="UP001202328">
    <property type="component" value="Unassembled WGS sequence"/>
</dbReference>
<reference evidence="2" key="1">
    <citation type="submission" date="2022-04" db="EMBL/GenBank/DDBJ databases">
        <title>A functionally conserved STORR gene fusion in Papaver species that diverged 16.8 million years ago.</title>
        <authorList>
            <person name="Catania T."/>
        </authorList>
    </citation>
    <scope>NUCLEOTIDE SEQUENCE</scope>
    <source>
        <strain evidence="2">S-188037</strain>
    </source>
</reference>
<evidence type="ECO:0000313" key="2">
    <source>
        <dbReference type="EMBL" id="KAI3871136.1"/>
    </source>
</evidence>
<evidence type="ECO:0000313" key="3">
    <source>
        <dbReference type="Proteomes" id="UP001202328"/>
    </source>
</evidence>
<gene>
    <name evidence="2" type="ORF">MKW98_015036</name>
</gene>
<evidence type="ECO:0000256" key="1">
    <source>
        <dbReference type="SAM" id="MobiDB-lite"/>
    </source>
</evidence>
<organism evidence="2 3">
    <name type="scientific">Papaver atlanticum</name>
    <dbReference type="NCBI Taxonomy" id="357466"/>
    <lineage>
        <taxon>Eukaryota</taxon>
        <taxon>Viridiplantae</taxon>
        <taxon>Streptophyta</taxon>
        <taxon>Embryophyta</taxon>
        <taxon>Tracheophyta</taxon>
        <taxon>Spermatophyta</taxon>
        <taxon>Magnoliopsida</taxon>
        <taxon>Ranunculales</taxon>
        <taxon>Papaveraceae</taxon>
        <taxon>Papaveroideae</taxon>
        <taxon>Papaver</taxon>
    </lineage>
</organism>
<name>A0AAD4S6Z3_9MAGN</name>
<dbReference type="AlphaFoldDB" id="A0AAD4S6Z3"/>
<dbReference type="EMBL" id="JAJJMB010013076">
    <property type="protein sequence ID" value="KAI3871136.1"/>
    <property type="molecule type" value="Genomic_DNA"/>
</dbReference>
<proteinExistence type="predicted"/>
<comment type="caution">
    <text evidence="2">The sequence shown here is derived from an EMBL/GenBank/DDBJ whole genome shotgun (WGS) entry which is preliminary data.</text>
</comment>
<accession>A0AAD4S6Z3</accession>
<feature type="region of interest" description="Disordered" evidence="1">
    <location>
        <begin position="77"/>
        <end position="107"/>
    </location>
</feature>
<keyword evidence="3" id="KW-1185">Reference proteome</keyword>
<sequence>MAMAFLKKTSNLLLHHHPIGSLVAARKIGIPSSIRFLNDRSNTRLLNFVEENDVIDRTSSSLSDSFSRLRRDSSPNLGLSDAFGQSSSPSRGPRMDNNFQFTNPPRGRTAFTGLRRVDATENDDGRNVKANTVVVNVEWLISRKAANSLLSTRGKMLTRWHSRKEGAVAPHAHPCSALLVTPRANSRSSTRRRRDLLEVKKISKDGEDQCFE</sequence>